<reference evidence="2 3" key="1">
    <citation type="submission" date="2024-01" db="EMBL/GenBank/DDBJ databases">
        <title>Maribacter spp. originated from different algae showed divergent polysaccharides utilization ability.</title>
        <authorList>
            <person name="Wang H."/>
            <person name="Wu Y."/>
        </authorList>
    </citation>
    <scope>NUCLEOTIDE SEQUENCE [LARGE SCALE GENOMIC DNA]</scope>
    <source>
        <strain evidence="2 3">PR1</strain>
    </source>
</reference>
<keyword evidence="1" id="KW-0472">Membrane</keyword>
<protein>
    <recommendedName>
        <fullName evidence="4">DUF2809 domain-containing protein</fullName>
    </recommendedName>
</protein>
<comment type="caution">
    <text evidence="2">The sequence shown here is derived from an EMBL/GenBank/DDBJ whole genome shotgun (WGS) entry which is preliminary data.</text>
</comment>
<accession>A0ABU7IS50</accession>
<sequence length="141" mass="16647">MNDFLQYAKTKLKSDWRLILIYCLVYPLWGLGMNWFGTSLEIARFTYWWQIITCYILYMVPISLLLRNLPFHMQYAYGLVAMGFLEFGGYALETSHAYPNNLMDQFFGERTFALAMALFFALYFPAGNWLVGKIYHTLLKK</sequence>
<keyword evidence="1" id="KW-1133">Transmembrane helix</keyword>
<name>A0ABU7IS50_9FLAO</name>
<feature type="transmembrane region" description="Helical" evidence="1">
    <location>
        <begin position="16"/>
        <end position="35"/>
    </location>
</feature>
<keyword evidence="1" id="KW-0812">Transmembrane</keyword>
<evidence type="ECO:0000313" key="3">
    <source>
        <dbReference type="Proteomes" id="UP001356308"/>
    </source>
</evidence>
<evidence type="ECO:0000256" key="1">
    <source>
        <dbReference type="SAM" id="Phobius"/>
    </source>
</evidence>
<organism evidence="2 3">
    <name type="scientific">Maribacter cobaltidurans</name>
    <dbReference type="NCBI Taxonomy" id="1178778"/>
    <lineage>
        <taxon>Bacteria</taxon>
        <taxon>Pseudomonadati</taxon>
        <taxon>Bacteroidota</taxon>
        <taxon>Flavobacteriia</taxon>
        <taxon>Flavobacteriales</taxon>
        <taxon>Flavobacteriaceae</taxon>
        <taxon>Maribacter</taxon>
    </lineage>
</organism>
<evidence type="ECO:0008006" key="4">
    <source>
        <dbReference type="Google" id="ProtNLM"/>
    </source>
</evidence>
<dbReference type="Proteomes" id="UP001356308">
    <property type="component" value="Unassembled WGS sequence"/>
</dbReference>
<feature type="transmembrane region" description="Helical" evidence="1">
    <location>
        <begin position="75"/>
        <end position="92"/>
    </location>
</feature>
<dbReference type="EMBL" id="JAZDDG010000003">
    <property type="protein sequence ID" value="MEE1975800.1"/>
    <property type="molecule type" value="Genomic_DNA"/>
</dbReference>
<feature type="transmembrane region" description="Helical" evidence="1">
    <location>
        <begin position="112"/>
        <end position="131"/>
    </location>
</feature>
<dbReference type="RefSeq" id="WP_272650621.1">
    <property type="nucleotide sequence ID" value="NZ_JAZDDG010000003.1"/>
</dbReference>
<proteinExistence type="predicted"/>
<gene>
    <name evidence="2" type="ORF">V1I91_06950</name>
</gene>
<evidence type="ECO:0000313" key="2">
    <source>
        <dbReference type="EMBL" id="MEE1975800.1"/>
    </source>
</evidence>
<feature type="transmembrane region" description="Helical" evidence="1">
    <location>
        <begin position="47"/>
        <end position="66"/>
    </location>
</feature>
<keyword evidence="3" id="KW-1185">Reference proteome</keyword>